<protein>
    <recommendedName>
        <fullName evidence="5">Chromo domain-containing protein</fullName>
    </recommendedName>
</protein>
<feature type="region of interest" description="Disordered" evidence="2">
    <location>
        <begin position="416"/>
        <end position="437"/>
    </location>
</feature>
<evidence type="ECO:0000256" key="2">
    <source>
        <dbReference type="SAM" id="MobiDB-lite"/>
    </source>
</evidence>
<dbReference type="EMBL" id="KN881833">
    <property type="protein sequence ID" value="KIY48474.1"/>
    <property type="molecule type" value="Genomic_DNA"/>
</dbReference>
<dbReference type="AlphaFoldDB" id="A0A0D7ADJ4"/>
<evidence type="ECO:0000313" key="3">
    <source>
        <dbReference type="EMBL" id="KIY48474.1"/>
    </source>
</evidence>
<feature type="coiled-coil region" evidence="1">
    <location>
        <begin position="925"/>
        <end position="984"/>
    </location>
</feature>
<feature type="compositionally biased region" description="Basic and acidic residues" evidence="2">
    <location>
        <begin position="156"/>
        <end position="174"/>
    </location>
</feature>
<feature type="compositionally biased region" description="Low complexity" evidence="2">
    <location>
        <begin position="89"/>
        <end position="107"/>
    </location>
</feature>
<evidence type="ECO:0000256" key="1">
    <source>
        <dbReference type="SAM" id="Coils"/>
    </source>
</evidence>
<feature type="region of interest" description="Disordered" evidence="2">
    <location>
        <begin position="81"/>
        <end position="326"/>
    </location>
</feature>
<feature type="compositionally biased region" description="Basic residues" evidence="2">
    <location>
        <begin position="185"/>
        <end position="197"/>
    </location>
</feature>
<feature type="compositionally biased region" description="Basic and acidic residues" evidence="2">
    <location>
        <begin position="267"/>
        <end position="286"/>
    </location>
</feature>
<evidence type="ECO:0008006" key="5">
    <source>
        <dbReference type="Google" id="ProtNLM"/>
    </source>
</evidence>
<sequence>MSSQSDTQFQSDGEGQLWEVVKITAEKGKKYKVQWAGADEHGKPWPESWVHKHDCTPDLVAAWKEKKAARRKSAYYHFGIKSSEQSYHASRPSTSSRTARSNSNATTVDSRRRLETGDDDSQLVSISRAGHNKGEAKLDFDSSPPGARGPSQKSAPSDKVKSKNVSHESKRLLDPEVVSDSTRSLSRHLPRSMKHKPSSSIVDNSGVEVVEVDRDLVSSTSASRKDSLEPTSGRKRQSSSRLLTASKGRHRPDGSPVLSYSASSRLIFDHAGESERDGEPAVEKSPQETSKGRVTTDSSREGLSKSYDEEVAVESGTPEATKDLSKCPGTKVKVLSRRSAIRTNSLDVDVTPTTPTKSTSNIPLDGRSPMPSFVIEVPKLPRRKGRLEREAEMSSDGVDVGRAAVVIGKDQAVEATSRVRRGASEESHITDMSPAPNNTVSHNEGMDRLFYPSQSPPVPHQTAQVLDLDAPHADTSKLSDPSGIAWLDNTFAADLDDDGQVIMNITTPVRRSRLGRFNDDLLTLVNSAQDHTDSQKQPLVTLSPSALPSHLPDFQAPPVAYDDTHDAYVNVLPSPPRSDDVDQPQPMPTTKTADTGEIVPETSQEDDSLPNAVQTTQDIPDTTHPQSEESSQIQTFDSSFRSPPRRTHDGRPLGLLPVVTPSRFRHHSPIEQFSSPVRGQSPPVLKRKRQDEGDDDVSEASEVVNVRLRNYLQQFADRIIQSRREEAGFPAVKKLRLNDVVAPQGVLSITDGASDLLGQQPHTSHVVEQAESQDSPLEPDVLAGGVSQLPETDNAFMVDSGGEQSVLDRTIDESQEHVDPRVARRQEEEENTQEALFKQLNDYIDYSASAPEPPAPLDELTTTAIDGEPQASVEEIELADVSMIVEPPTIVESAVQADTVELFMLAPDVPSSPVHPDGIFDAKELELLKAEVAKLQTELVSVKEDWEMERATLSDSRSAALKSKADLQDQLDFVEQQRKIASDSAFESVKENNLLKERITIAETQAREGVSMIRATFEGRVAELQADKEHLTKVIDFLIAKDQAEDRVEFRKRAAEQPEYKARCEELEARVAELEDQLKVVLQPSPVPVQPVNDEVYPCLVMERDDDVVCGDTFKTKEELQQHLFTSGHFLIPV</sequence>
<evidence type="ECO:0000313" key="4">
    <source>
        <dbReference type="Proteomes" id="UP000054144"/>
    </source>
</evidence>
<gene>
    <name evidence="3" type="ORF">FISHEDRAFT_73670</name>
</gene>
<accession>A0A0D7ADJ4</accession>
<feature type="compositionally biased region" description="Basic and acidic residues" evidence="2">
    <location>
        <begin position="298"/>
        <end position="308"/>
    </location>
</feature>
<keyword evidence="1" id="KW-0175">Coiled coil</keyword>
<organism evidence="3 4">
    <name type="scientific">Fistulina hepatica ATCC 64428</name>
    <dbReference type="NCBI Taxonomy" id="1128425"/>
    <lineage>
        <taxon>Eukaryota</taxon>
        <taxon>Fungi</taxon>
        <taxon>Dikarya</taxon>
        <taxon>Basidiomycota</taxon>
        <taxon>Agaricomycotina</taxon>
        <taxon>Agaricomycetes</taxon>
        <taxon>Agaricomycetidae</taxon>
        <taxon>Agaricales</taxon>
        <taxon>Fistulinaceae</taxon>
        <taxon>Fistulina</taxon>
    </lineage>
</organism>
<keyword evidence="4" id="KW-1185">Reference proteome</keyword>
<feature type="region of interest" description="Disordered" evidence="2">
    <location>
        <begin position="542"/>
        <end position="561"/>
    </location>
</feature>
<feature type="compositionally biased region" description="Polar residues" evidence="2">
    <location>
        <begin position="611"/>
        <end position="641"/>
    </location>
</feature>
<feature type="compositionally biased region" description="Polar residues" evidence="2">
    <location>
        <begin position="346"/>
        <end position="362"/>
    </location>
</feature>
<dbReference type="OrthoDB" id="3647690at2759"/>
<name>A0A0D7ADJ4_9AGAR</name>
<reference evidence="3 4" key="1">
    <citation type="journal article" date="2015" name="Fungal Genet. Biol.">
        <title>Evolution of novel wood decay mechanisms in Agaricales revealed by the genome sequences of Fistulina hepatica and Cylindrobasidium torrendii.</title>
        <authorList>
            <person name="Floudas D."/>
            <person name="Held B.W."/>
            <person name="Riley R."/>
            <person name="Nagy L.G."/>
            <person name="Koehler G."/>
            <person name="Ransdell A.S."/>
            <person name="Younus H."/>
            <person name="Chow J."/>
            <person name="Chiniquy J."/>
            <person name="Lipzen A."/>
            <person name="Tritt A."/>
            <person name="Sun H."/>
            <person name="Haridas S."/>
            <person name="LaButti K."/>
            <person name="Ohm R.A."/>
            <person name="Kues U."/>
            <person name="Blanchette R.A."/>
            <person name="Grigoriev I.V."/>
            <person name="Minto R.E."/>
            <person name="Hibbett D.S."/>
        </authorList>
    </citation>
    <scope>NUCLEOTIDE SEQUENCE [LARGE SCALE GENOMIC DNA]</scope>
    <source>
        <strain evidence="3 4">ATCC 64428</strain>
    </source>
</reference>
<dbReference type="Proteomes" id="UP000054144">
    <property type="component" value="Unassembled WGS sequence"/>
</dbReference>
<feature type="region of interest" description="Disordered" evidence="2">
    <location>
        <begin position="568"/>
        <end position="699"/>
    </location>
</feature>
<feature type="compositionally biased region" description="Polar residues" evidence="2">
    <location>
        <begin position="287"/>
        <end position="297"/>
    </location>
</feature>
<feature type="coiled-coil region" evidence="1">
    <location>
        <begin position="1021"/>
        <end position="1084"/>
    </location>
</feature>
<feature type="region of interest" description="Disordered" evidence="2">
    <location>
        <begin position="346"/>
        <end position="372"/>
    </location>
</feature>
<proteinExistence type="predicted"/>